<name>Q215Z8_RHOPB</name>
<dbReference type="AlphaFoldDB" id="Q215Z8"/>
<feature type="compositionally biased region" description="Basic and acidic residues" evidence="1">
    <location>
        <begin position="51"/>
        <end position="60"/>
    </location>
</feature>
<protein>
    <submittedName>
        <fullName evidence="2">Uncharacterized protein</fullName>
    </submittedName>
</protein>
<feature type="region of interest" description="Disordered" evidence="1">
    <location>
        <begin position="51"/>
        <end position="99"/>
    </location>
</feature>
<accession>Q215Z8</accession>
<reference evidence="2" key="1">
    <citation type="submission" date="2006-03" db="EMBL/GenBank/DDBJ databases">
        <title>Complete sequence of Rhodopseudomonas palustris BisB18.</title>
        <authorList>
            <consortium name="US DOE Joint Genome Institute"/>
            <person name="Copeland A."/>
            <person name="Lucas S."/>
            <person name="Lapidus A."/>
            <person name="Barry K."/>
            <person name="Detter J.C."/>
            <person name="Glavina del Rio T."/>
            <person name="Hammon N."/>
            <person name="Israni S."/>
            <person name="Dalin E."/>
            <person name="Tice H."/>
            <person name="Pitluck S."/>
            <person name="Chain P."/>
            <person name="Malfatti S."/>
            <person name="Shin M."/>
            <person name="Vergez L."/>
            <person name="Schmutz J."/>
            <person name="Larimer F."/>
            <person name="Land M."/>
            <person name="Hauser L."/>
            <person name="Pelletier D.A."/>
            <person name="Kyrpides N."/>
            <person name="Anderson I."/>
            <person name="Oda Y."/>
            <person name="Harwood C.S."/>
            <person name="Richardson P."/>
        </authorList>
    </citation>
    <scope>NUCLEOTIDE SEQUENCE [LARGE SCALE GENOMIC DNA]</scope>
    <source>
        <strain evidence="2">BisB18</strain>
    </source>
</reference>
<organism evidence="2">
    <name type="scientific">Rhodopseudomonas palustris (strain BisB18)</name>
    <dbReference type="NCBI Taxonomy" id="316056"/>
    <lineage>
        <taxon>Bacteria</taxon>
        <taxon>Pseudomonadati</taxon>
        <taxon>Pseudomonadota</taxon>
        <taxon>Alphaproteobacteria</taxon>
        <taxon>Hyphomicrobiales</taxon>
        <taxon>Nitrobacteraceae</taxon>
        <taxon>Rhodopseudomonas</taxon>
    </lineage>
</organism>
<dbReference type="KEGG" id="rpc:RPC_2234"/>
<sequence>MRLRDDAVAPLWGGATPAAILRDARLRAARFAGLLRMTLIGLLMIQAQRRHPEVPERSEGLEGCGCATMRSPRSGAAPRPRPSFETPGCALRALPGSSG</sequence>
<evidence type="ECO:0000313" key="2">
    <source>
        <dbReference type="EMBL" id="ABD87788.1"/>
    </source>
</evidence>
<dbReference type="HOGENOM" id="CLU_2318292_0_0_5"/>
<dbReference type="EMBL" id="CP000301">
    <property type="protein sequence ID" value="ABD87788.1"/>
    <property type="molecule type" value="Genomic_DNA"/>
</dbReference>
<proteinExistence type="predicted"/>
<gene>
    <name evidence="2" type="ordered locus">RPC_2234</name>
</gene>
<evidence type="ECO:0000256" key="1">
    <source>
        <dbReference type="SAM" id="MobiDB-lite"/>
    </source>
</evidence>